<dbReference type="EMBL" id="JACHMI010000001">
    <property type="protein sequence ID" value="MBB6556304.1"/>
    <property type="molecule type" value="Genomic_DNA"/>
</dbReference>
<feature type="region of interest" description="Disordered" evidence="2">
    <location>
        <begin position="300"/>
        <end position="346"/>
    </location>
</feature>
<evidence type="ECO:0000259" key="3">
    <source>
        <dbReference type="Pfam" id="PF12728"/>
    </source>
</evidence>
<evidence type="ECO:0000256" key="1">
    <source>
        <dbReference type="ARBA" id="ARBA00023125"/>
    </source>
</evidence>
<dbReference type="Proteomes" id="UP000565579">
    <property type="component" value="Unassembled WGS sequence"/>
</dbReference>
<accession>A0A7X0U666</accession>
<comment type="caution">
    <text evidence="4">The sequence shown here is derived from an EMBL/GenBank/DDBJ whole genome shotgun (WGS) entry which is preliminary data.</text>
</comment>
<evidence type="ECO:0000313" key="5">
    <source>
        <dbReference type="Proteomes" id="UP000565579"/>
    </source>
</evidence>
<dbReference type="Pfam" id="PF12728">
    <property type="entry name" value="HTH_17"/>
    <property type="match status" value="1"/>
</dbReference>
<name>A0A7X0U666_9ACTN</name>
<feature type="domain" description="Helix-turn-helix" evidence="3">
    <location>
        <begin position="6"/>
        <end position="57"/>
    </location>
</feature>
<proteinExistence type="predicted"/>
<dbReference type="InterPro" id="IPR010998">
    <property type="entry name" value="Integrase_recombinase_N"/>
</dbReference>
<dbReference type="GO" id="GO:0003677">
    <property type="term" value="F:DNA binding"/>
    <property type="evidence" value="ECO:0007669"/>
    <property type="project" value="UniProtKB-KW"/>
</dbReference>
<gene>
    <name evidence="4" type="ORF">HD593_011099</name>
</gene>
<evidence type="ECO:0000313" key="4">
    <source>
        <dbReference type="EMBL" id="MBB6556304.1"/>
    </source>
</evidence>
<dbReference type="AlphaFoldDB" id="A0A7X0U666"/>
<reference evidence="4 5" key="1">
    <citation type="submission" date="2020-08" db="EMBL/GenBank/DDBJ databases">
        <title>Sequencing the genomes of 1000 actinobacteria strains.</title>
        <authorList>
            <person name="Klenk H.-P."/>
        </authorList>
    </citation>
    <scope>NUCLEOTIDE SEQUENCE [LARGE SCALE GENOMIC DNA]</scope>
    <source>
        <strain evidence="4 5">DSM 43768</strain>
    </source>
</reference>
<keyword evidence="1 4" id="KW-0238">DNA-binding</keyword>
<dbReference type="InterPro" id="IPR041657">
    <property type="entry name" value="HTH_17"/>
</dbReference>
<dbReference type="Gene3D" id="1.10.150.130">
    <property type="match status" value="1"/>
</dbReference>
<evidence type="ECO:0000256" key="2">
    <source>
        <dbReference type="SAM" id="MobiDB-lite"/>
    </source>
</evidence>
<sequence>MKDDKLMTVPEILDVLSGISRRTFYRWREIGKAPQGFKLPNGEIRIYRSELTAWLEDLREAAKRGEPFDMETGLPMSMLQAKSARTIFDFVRAYIEMKWPHAAAKTRDSISDALSTALPALVKDRPGRPDVESLRTALRKYALLPESKRPVPPPDAARVIRWLEGASLDMAALSEAKTVRLALDAIALRLDGKAASANTIKRKRAVLHALLEYAVELEELSANPLHRIKWKPAKTTETVDPRIVVNPRQAQELLTAVTYVGRRGRGRRLMPLFACMHYAALRPAEAIALRREDCAFRQPAGDASSSTYHAPRSTDSGQIPETPTRNAGSSTGDVMTCVPSPSHQLW</sequence>
<dbReference type="SUPFAM" id="SSF56349">
    <property type="entry name" value="DNA breaking-rejoining enzymes"/>
    <property type="match status" value="1"/>
</dbReference>
<protein>
    <submittedName>
        <fullName evidence="4">Putative DNA-binding transcriptional regulator AlpA</fullName>
    </submittedName>
</protein>
<feature type="compositionally biased region" description="Polar residues" evidence="2">
    <location>
        <begin position="303"/>
        <end position="346"/>
    </location>
</feature>
<dbReference type="InterPro" id="IPR011010">
    <property type="entry name" value="DNA_brk_join_enz"/>
</dbReference>
<organism evidence="4 5">
    <name type="scientific">Nonomuraea rubra</name>
    <dbReference type="NCBI Taxonomy" id="46180"/>
    <lineage>
        <taxon>Bacteria</taxon>
        <taxon>Bacillati</taxon>
        <taxon>Actinomycetota</taxon>
        <taxon>Actinomycetes</taxon>
        <taxon>Streptosporangiales</taxon>
        <taxon>Streptosporangiaceae</taxon>
        <taxon>Nonomuraea</taxon>
    </lineage>
</organism>
<dbReference type="RefSeq" id="WP_379478875.1">
    <property type="nucleotide sequence ID" value="NZ_BAAAXY010000213.1"/>
</dbReference>
<keyword evidence="5" id="KW-1185">Reference proteome</keyword>